<evidence type="ECO:0000259" key="2">
    <source>
        <dbReference type="Pfam" id="PF20153"/>
    </source>
</evidence>
<keyword evidence="1" id="KW-1133">Transmembrane helix</keyword>
<accession>A0AA39IEC8</accession>
<feature type="transmembrane region" description="Helical" evidence="1">
    <location>
        <begin position="183"/>
        <end position="207"/>
    </location>
</feature>
<keyword evidence="1" id="KW-0472">Membrane</keyword>
<organism evidence="3 4">
    <name type="scientific">Armillaria borealis</name>
    <dbReference type="NCBI Taxonomy" id="47425"/>
    <lineage>
        <taxon>Eukaryota</taxon>
        <taxon>Fungi</taxon>
        <taxon>Dikarya</taxon>
        <taxon>Basidiomycota</taxon>
        <taxon>Agaricomycotina</taxon>
        <taxon>Agaricomycetes</taxon>
        <taxon>Agaricomycetidae</taxon>
        <taxon>Agaricales</taxon>
        <taxon>Marasmiineae</taxon>
        <taxon>Physalacriaceae</taxon>
        <taxon>Armillaria</taxon>
    </lineage>
</organism>
<dbReference type="Pfam" id="PF20153">
    <property type="entry name" value="DUF6535"/>
    <property type="match status" value="1"/>
</dbReference>
<dbReference type="EMBL" id="JAUEPT010000384">
    <property type="protein sequence ID" value="KAK0421663.1"/>
    <property type="molecule type" value="Genomic_DNA"/>
</dbReference>
<keyword evidence="1" id="KW-0812">Transmembrane</keyword>
<proteinExistence type="predicted"/>
<feature type="transmembrane region" description="Helical" evidence="1">
    <location>
        <begin position="213"/>
        <end position="237"/>
    </location>
</feature>
<sequence length="266" mass="29918">MRGGGATDYTKLYGKDLFGKEMSSNGRFWLTYVDEALIFDEEMVEIYNDDINVLLVFAGLFSAVVSAFVIQSAQSLQSDYTAVSVSLLIELVGYQRAASDTSLIPLSPFYPTISFSPSMTDVLVNSLWFISLTLSLITALVAVLTKQWLHQYISVVSDISPLSQGQIRQCRYMGLEKWQVPMIIGFLPILLHISLFLFFLGLCIYLFALHAVIAYAVASLSGIVFVAYIACLFLPLFHYNCPYKTSLTDWMFHAIYRVAPPIYRKN</sequence>
<keyword evidence="4" id="KW-1185">Reference proteome</keyword>
<evidence type="ECO:0000256" key="1">
    <source>
        <dbReference type="SAM" id="Phobius"/>
    </source>
</evidence>
<comment type="caution">
    <text evidence="3">The sequence shown here is derived from an EMBL/GenBank/DDBJ whole genome shotgun (WGS) entry which is preliminary data.</text>
</comment>
<name>A0AA39IEC8_9AGAR</name>
<dbReference type="Proteomes" id="UP001175226">
    <property type="component" value="Unassembled WGS sequence"/>
</dbReference>
<protein>
    <recommendedName>
        <fullName evidence="2">DUF6535 domain-containing protein</fullName>
    </recommendedName>
</protein>
<gene>
    <name evidence="3" type="ORF">EV421DRAFT_1725299</name>
</gene>
<evidence type="ECO:0000313" key="3">
    <source>
        <dbReference type="EMBL" id="KAK0421663.1"/>
    </source>
</evidence>
<feature type="transmembrane region" description="Helical" evidence="1">
    <location>
        <begin position="126"/>
        <end position="144"/>
    </location>
</feature>
<dbReference type="AlphaFoldDB" id="A0AA39IEC8"/>
<feature type="transmembrane region" description="Helical" evidence="1">
    <location>
        <begin position="51"/>
        <end position="70"/>
    </location>
</feature>
<feature type="domain" description="DUF6535" evidence="2">
    <location>
        <begin position="29"/>
        <end position="207"/>
    </location>
</feature>
<evidence type="ECO:0000313" key="4">
    <source>
        <dbReference type="Proteomes" id="UP001175226"/>
    </source>
</evidence>
<reference evidence="3" key="1">
    <citation type="submission" date="2023-06" db="EMBL/GenBank/DDBJ databases">
        <authorList>
            <consortium name="Lawrence Berkeley National Laboratory"/>
            <person name="Ahrendt S."/>
            <person name="Sahu N."/>
            <person name="Indic B."/>
            <person name="Wong-Bajracharya J."/>
            <person name="Merenyi Z."/>
            <person name="Ke H.-M."/>
            <person name="Monk M."/>
            <person name="Kocsube S."/>
            <person name="Drula E."/>
            <person name="Lipzen A."/>
            <person name="Balint B."/>
            <person name="Henrissat B."/>
            <person name="Andreopoulos B."/>
            <person name="Martin F.M."/>
            <person name="Harder C.B."/>
            <person name="Rigling D."/>
            <person name="Ford K.L."/>
            <person name="Foster G.D."/>
            <person name="Pangilinan J."/>
            <person name="Papanicolaou A."/>
            <person name="Barry K."/>
            <person name="LaButti K."/>
            <person name="Viragh M."/>
            <person name="Koriabine M."/>
            <person name="Yan M."/>
            <person name="Riley R."/>
            <person name="Champramary S."/>
            <person name="Plett K.L."/>
            <person name="Tsai I.J."/>
            <person name="Slot J."/>
            <person name="Sipos G."/>
            <person name="Plett J."/>
            <person name="Nagy L.G."/>
            <person name="Grigoriev I.V."/>
        </authorList>
    </citation>
    <scope>NUCLEOTIDE SEQUENCE</scope>
    <source>
        <strain evidence="3">FPL87.14</strain>
    </source>
</reference>
<dbReference type="InterPro" id="IPR045338">
    <property type="entry name" value="DUF6535"/>
</dbReference>